<dbReference type="PANTHER" id="PTHR15462">
    <property type="entry name" value="SERINE PROTEASE"/>
    <property type="match status" value="1"/>
</dbReference>
<dbReference type="Pfam" id="PF13365">
    <property type="entry name" value="Trypsin_2"/>
    <property type="match status" value="1"/>
</dbReference>
<evidence type="ECO:0000313" key="2">
    <source>
        <dbReference type="EMBL" id="MPY51967.1"/>
    </source>
</evidence>
<dbReference type="AlphaFoldDB" id="A0A5N8WXE2"/>
<dbReference type="RefSeq" id="WP_152866229.1">
    <property type="nucleotide sequence ID" value="NZ_VMNX01000116.1"/>
</dbReference>
<dbReference type="SUPFAM" id="SSF50494">
    <property type="entry name" value="Trypsin-like serine proteases"/>
    <property type="match status" value="1"/>
</dbReference>
<dbReference type="PANTHER" id="PTHR15462:SF8">
    <property type="entry name" value="SERINE PROTEASE"/>
    <property type="match status" value="1"/>
</dbReference>
<evidence type="ECO:0008006" key="4">
    <source>
        <dbReference type="Google" id="ProtNLM"/>
    </source>
</evidence>
<dbReference type="InterPro" id="IPR050966">
    <property type="entry name" value="Glutamyl_endopeptidase"/>
</dbReference>
<evidence type="ECO:0000313" key="3">
    <source>
        <dbReference type="Proteomes" id="UP000373149"/>
    </source>
</evidence>
<accession>A0A5N8WXE2</accession>
<evidence type="ECO:0000256" key="1">
    <source>
        <dbReference type="ARBA" id="ARBA00022729"/>
    </source>
</evidence>
<keyword evidence="1" id="KW-0732">Signal</keyword>
<name>A0A5N8WXE2_9ACTN</name>
<dbReference type="InterPro" id="IPR009003">
    <property type="entry name" value="Peptidase_S1_PA"/>
</dbReference>
<organism evidence="2 3">
    <name type="scientific">Streptomyces acidicola</name>
    <dbReference type="NCBI Taxonomy" id="2596892"/>
    <lineage>
        <taxon>Bacteria</taxon>
        <taxon>Bacillati</taxon>
        <taxon>Actinomycetota</taxon>
        <taxon>Actinomycetes</taxon>
        <taxon>Kitasatosporales</taxon>
        <taxon>Streptomycetaceae</taxon>
        <taxon>Streptomyces</taxon>
    </lineage>
</organism>
<dbReference type="Proteomes" id="UP000373149">
    <property type="component" value="Unassembled WGS sequence"/>
</dbReference>
<keyword evidence="3" id="KW-1185">Reference proteome</keyword>
<dbReference type="InterPro" id="IPR043504">
    <property type="entry name" value="Peptidase_S1_PA_chymotrypsin"/>
</dbReference>
<proteinExistence type="predicted"/>
<gene>
    <name evidence="2" type="ORF">FPZ41_26735</name>
</gene>
<protein>
    <recommendedName>
        <fullName evidence="4">Serine protease</fullName>
    </recommendedName>
</protein>
<sequence>MTFGKQTTDPQKVRDFWTPERVSRALANEKKDQADIARKAAVARAAAEATEDTAKSTAPRLRAEAPQILPVNKVSTMAAAEAPEMPVAQKVPFPQTAPSTIVGKILYIDDAGIEHGCSGASIAADGNNTVWTAGHCVHPGDGRGSDGFWDLVLFIPVVKEKRDTPDPTDYEAPWGTWVAQSFVAPQVWTRDEDYDEGDLAAFTVKAPTGYTNLTSAVGAFGYKFGYGSDWPDIIDSGFPDDGYNRTDMDGFTQFFCTGDVVDAEGWNPFDNRLEMNCDMGMGASGGPMATTEGEIVGANSHYDSDAQDQRLNDQLYSSNHGDQAVAVINAINAAN</sequence>
<dbReference type="EMBL" id="VMNX01000116">
    <property type="protein sequence ID" value="MPY51967.1"/>
    <property type="molecule type" value="Genomic_DNA"/>
</dbReference>
<comment type="caution">
    <text evidence="2">The sequence shown here is derived from an EMBL/GenBank/DDBJ whole genome shotgun (WGS) entry which is preliminary data.</text>
</comment>
<dbReference type="Gene3D" id="2.40.10.10">
    <property type="entry name" value="Trypsin-like serine proteases"/>
    <property type="match status" value="2"/>
</dbReference>
<reference evidence="2 3" key="1">
    <citation type="submission" date="2019-09" db="EMBL/GenBank/DDBJ databases">
        <authorList>
            <person name="Duangmal K."/>
            <person name="Teo W.F.A."/>
            <person name="Lipun K."/>
        </authorList>
    </citation>
    <scope>NUCLEOTIDE SEQUENCE [LARGE SCALE GENOMIC DNA]</scope>
    <source>
        <strain evidence="2 3">K1PN6</strain>
    </source>
</reference>